<dbReference type="GO" id="GO:0020037">
    <property type="term" value="F:heme binding"/>
    <property type="evidence" value="ECO:0007669"/>
    <property type="project" value="InterPro"/>
</dbReference>
<dbReference type="SUPFAM" id="SSF48264">
    <property type="entry name" value="Cytochrome P450"/>
    <property type="match status" value="1"/>
</dbReference>
<dbReference type="OrthoDB" id="3934656at2759"/>
<name>A0A0C9TLC0_SPHS4</name>
<evidence type="ECO:0000256" key="7">
    <source>
        <dbReference type="ARBA" id="ARBA00023004"/>
    </source>
</evidence>
<evidence type="ECO:0000256" key="1">
    <source>
        <dbReference type="ARBA" id="ARBA00001971"/>
    </source>
</evidence>
<dbReference type="InterPro" id="IPR001128">
    <property type="entry name" value="Cyt_P450"/>
</dbReference>
<keyword evidence="4 9" id="KW-0349">Heme</keyword>
<keyword evidence="5 9" id="KW-0479">Metal-binding</keyword>
<feature type="binding site" description="axial binding residue" evidence="9">
    <location>
        <position position="133"/>
    </location>
    <ligand>
        <name>heme</name>
        <dbReference type="ChEBI" id="CHEBI:30413"/>
    </ligand>
    <ligandPart>
        <name>Fe</name>
        <dbReference type="ChEBI" id="CHEBI:18248"/>
    </ligandPart>
</feature>
<dbReference type="GO" id="GO:0016705">
    <property type="term" value="F:oxidoreductase activity, acting on paired donors, with incorporation or reduction of molecular oxygen"/>
    <property type="evidence" value="ECO:0007669"/>
    <property type="project" value="InterPro"/>
</dbReference>
<evidence type="ECO:0000256" key="6">
    <source>
        <dbReference type="ARBA" id="ARBA00023002"/>
    </source>
</evidence>
<feature type="non-terminal residue" evidence="11">
    <location>
        <position position="1"/>
    </location>
</feature>
<comment type="pathway">
    <text evidence="2">Secondary metabolite biosynthesis.</text>
</comment>
<evidence type="ECO:0000313" key="12">
    <source>
        <dbReference type="Proteomes" id="UP000054279"/>
    </source>
</evidence>
<evidence type="ECO:0000256" key="2">
    <source>
        <dbReference type="ARBA" id="ARBA00005179"/>
    </source>
</evidence>
<comment type="cofactor">
    <cofactor evidence="1 9">
        <name>heme</name>
        <dbReference type="ChEBI" id="CHEBI:30413"/>
    </cofactor>
</comment>
<evidence type="ECO:0000256" key="4">
    <source>
        <dbReference type="ARBA" id="ARBA00022617"/>
    </source>
</evidence>
<comment type="similarity">
    <text evidence="3 10">Belongs to the cytochrome P450 family.</text>
</comment>
<dbReference type="InterPro" id="IPR017972">
    <property type="entry name" value="Cyt_P450_CS"/>
</dbReference>
<dbReference type="PROSITE" id="PS00086">
    <property type="entry name" value="CYTOCHROME_P450"/>
    <property type="match status" value="1"/>
</dbReference>
<dbReference type="PRINTS" id="PR00385">
    <property type="entry name" value="P450"/>
</dbReference>
<dbReference type="Pfam" id="PF00067">
    <property type="entry name" value="p450"/>
    <property type="match status" value="1"/>
</dbReference>
<protein>
    <submittedName>
        <fullName evidence="11">Unplaced genomic scaffold SPHSTscaffold_181, whole genome shotgun sequence</fullName>
    </submittedName>
</protein>
<dbReference type="HOGENOM" id="CLU_001570_20_0_1"/>
<evidence type="ECO:0000256" key="3">
    <source>
        <dbReference type="ARBA" id="ARBA00010617"/>
    </source>
</evidence>
<dbReference type="PRINTS" id="PR00463">
    <property type="entry name" value="EP450I"/>
</dbReference>
<keyword evidence="8 10" id="KW-0503">Monooxygenase</keyword>
<keyword evidence="6 10" id="KW-0560">Oxidoreductase</keyword>
<evidence type="ECO:0000256" key="10">
    <source>
        <dbReference type="RuleBase" id="RU000461"/>
    </source>
</evidence>
<evidence type="ECO:0000256" key="8">
    <source>
        <dbReference type="ARBA" id="ARBA00023033"/>
    </source>
</evidence>
<organism evidence="11 12">
    <name type="scientific">Sphaerobolus stellatus (strain SS14)</name>
    <dbReference type="NCBI Taxonomy" id="990650"/>
    <lineage>
        <taxon>Eukaryota</taxon>
        <taxon>Fungi</taxon>
        <taxon>Dikarya</taxon>
        <taxon>Basidiomycota</taxon>
        <taxon>Agaricomycotina</taxon>
        <taxon>Agaricomycetes</taxon>
        <taxon>Phallomycetidae</taxon>
        <taxon>Geastrales</taxon>
        <taxon>Sphaerobolaceae</taxon>
        <taxon>Sphaerobolus</taxon>
    </lineage>
</organism>
<evidence type="ECO:0000313" key="11">
    <source>
        <dbReference type="EMBL" id="KIJ30668.1"/>
    </source>
</evidence>
<accession>A0A0C9TLC0</accession>
<sequence length="209" mass="23468">TVCTLETFMLAMVLFPEAQKKAQQELDDVLYGSRLPEFEDKDQLLYTVAVYKEILRWHPLLPTAIAHATTQDDIIDGYFIPRGSIVFGNAWSLLRNEADFGPDTDQFIPDCFLQPGVRDPASTGAFGFGRRICPGRDMAENSLFIAVASILQNFDMSGPADQHGNPLPFEYDWTSGFFSSVINHYKHPTKFKCTIRPRSKQAGERILAG</sequence>
<dbReference type="PANTHER" id="PTHR46300">
    <property type="entry name" value="P450, PUTATIVE (EUROFUNG)-RELATED-RELATED"/>
    <property type="match status" value="1"/>
</dbReference>
<dbReference type="GO" id="GO:0005506">
    <property type="term" value="F:iron ion binding"/>
    <property type="evidence" value="ECO:0007669"/>
    <property type="project" value="InterPro"/>
</dbReference>
<gene>
    <name evidence="11" type="ORF">M422DRAFT_186824</name>
</gene>
<dbReference type="Proteomes" id="UP000054279">
    <property type="component" value="Unassembled WGS sequence"/>
</dbReference>
<dbReference type="InterPro" id="IPR002401">
    <property type="entry name" value="Cyt_P450_E_grp-I"/>
</dbReference>
<dbReference type="EMBL" id="KN837256">
    <property type="protein sequence ID" value="KIJ30668.1"/>
    <property type="molecule type" value="Genomic_DNA"/>
</dbReference>
<evidence type="ECO:0000256" key="9">
    <source>
        <dbReference type="PIRSR" id="PIRSR602401-1"/>
    </source>
</evidence>
<dbReference type="PANTHER" id="PTHR46300:SF7">
    <property type="entry name" value="P450, PUTATIVE (EUROFUNG)-RELATED"/>
    <property type="match status" value="1"/>
</dbReference>
<dbReference type="Gene3D" id="1.10.630.10">
    <property type="entry name" value="Cytochrome P450"/>
    <property type="match status" value="1"/>
</dbReference>
<reference evidence="11 12" key="1">
    <citation type="submission" date="2014-06" db="EMBL/GenBank/DDBJ databases">
        <title>Evolutionary Origins and Diversification of the Mycorrhizal Mutualists.</title>
        <authorList>
            <consortium name="DOE Joint Genome Institute"/>
            <consortium name="Mycorrhizal Genomics Consortium"/>
            <person name="Kohler A."/>
            <person name="Kuo A."/>
            <person name="Nagy L.G."/>
            <person name="Floudas D."/>
            <person name="Copeland A."/>
            <person name="Barry K.W."/>
            <person name="Cichocki N."/>
            <person name="Veneault-Fourrey C."/>
            <person name="LaButti K."/>
            <person name="Lindquist E.A."/>
            <person name="Lipzen A."/>
            <person name="Lundell T."/>
            <person name="Morin E."/>
            <person name="Murat C."/>
            <person name="Riley R."/>
            <person name="Ohm R."/>
            <person name="Sun H."/>
            <person name="Tunlid A."/>
            <person name="Henrissat B."/>
            <person name="Grigoriev I.V."/>
            <person name="Hibbett D.S."/>
            <person name="Martin F."/>
        </authorList>
    </citation>
    <scope>NUCLEOTIDE SEQUENCE [LARGE SCALE GENOMIC DNA]</scope>
    <source>
        <strain evidence="11 12">SS14</strain>
    </source>
</reference>
<evidence type="ECO:0000256" key="5">
    <source>
        <dbReference type="ARBA" id="ARBA00022723"/>
    </source>
</evidence>
<dbReference type="InterPro" id="IPR050364">
    <property type="entry name" value="Cytochrome_P450_fung"/>
</dbReference>
<dbReference type="GO" id="GO:0004497">
    <property type="term" value="F:monooxygenase activity"/>
    <property type="evidence" value="ECO:0007669"/>
    <property type="project" value="UniProtKB-KW"/>
</dbReference>
<keyword evidence="7 9" id="KW-0408">Iron</keyword>
<keyword evidence="12" id="KW-1185">Reference proteome</keyword>
<dbReference type="AlphaFoldDB" id="A0A0C9TLC0"/>
<proteinExistence type="inferred from homology"/>
<dbReference type="InterPro" id="IPR036396">
    <property type="entry name" value="Cyt_P450_sf"/>
</dbReference>